<reference evidence="3 4" key="2">
    <citation type="submission" date="2015-10" db="EMBL/GenBank/DDBJ databases">
        <title>Draft Genome Sequence of Prosthecomicrobium hirschii ATCC 27832.</title>
        <authorList>
            <person name="Daniel J."/>
            <person name="Givan S.A."/>
            <person name="Brun Y.V."/>
            <person name="Brown P.J."/>
        </authorList>
    </citation>
    <scope>NUCLEOTIDE SEQUENCE [LARGE SCALE GENOMIC DNA]</scope>
    <source>
        <strain evidence="3 4">16</strain>
    </source>
</reference>
<sequence>MRQRHTDILRRIAMLAITLVLAVAPMLAQAQTALAACHALAIPAPASLHAAAGPPGHRHQGHQHAGHQASAGAPAAPAAMTPAAMVQAATTPPDHGSAVAAEKGRPASPEPGPARMIAGLACVLHCSVLADAHPVLGPAAHVLARTAPVAPLRLASLDAEPAVPPPRR</sequence>
<evidence type="ECO:0000313" key="3">
    <source>
        <dbReference type="EMBL" id="KPL54858.1"/>
    </source>
</evidence>
<evidence type="ECO:0000313" key="4">
    <source>
        <dbReference type="Proteomes" id="UP000048984"/>
    </source>
</evidence>
<feature type="region of interest" description="Disordered" evidence="1">
    <location>
        <begin position="50"/>
        <end position="112"/>
    </location>
</feature>
<evidence type="ECO:0000256" key="1">
    <source>
        <dbReference type="SAM" id="MobiDB-lite"/>
    </source>
</evidence>
<evidence type="ECO:0000256" key="2">
    <source>
        <dbReference type="SAM" id="SignalP"/>
    </source>
</evidence>
<feature type="signal peptide" evidence="2">
    <location>
        <begin position="1"/>
        <end position="30"/>
    </location>
</feature>
<accession>A0A0P6W6U4</accession>
<gene>
    <name evidence="3" type="ORF">ABB55_23725</name>
</gene>
<feature type="chain" id="PRO_5006132152" evidence="2">
    <location>
        <begin position="31"/>
        <end position="168"/>
    </location>
</feature>
<name>A0A0P6W6U4_9HYPH</name>
<keyword evidence="4" id="KW-1185">Reference proteome</keyword>
<feature type="compositionally biased region" description="Basic residues" evidence="1">
    <location>
        <begin position="56"/>
        <end position="65"/>
    </location>
</feature>
<feature type="compositionally biased region" description="Low complexity" evidence="1">
    <location>
        <begin position="66"/>
        <end position="93"/>
    </location>
</feature>
<dbReference type="Proteomes" id="UP000048984">
    <property type="component" value="Unassembled WGS sequence"/>
</dbReference>
<keyword evidence="2" id="KW-0732">Signal</keyword>
<dbReference type="STRING" id="665126.ABB55_23725"/>
<comment type="caution">
    <text evidence="3">The sequence shown here is derived from an EMBL/GenBank/DDBJ whole genome shotgun (WGS) entry which is preliminary data.</text>
</comment>
<proteinExistence type="predicted"/>
<protein>
    <submittedName>
        <fullName evidence="3">Uncharacterized protein</fullName>
    </submittedName>
</protein>
<reference evidence="3 4" key="1">
    <citation type="submission" date="2015-09" db="EMBL/GenBank/DDBJ databases">
        <authorList>
            <person name="Jackson K.R."/>
            <person name="Lunt B.L."/>
            <person name="Fisher J.N.B."/>
            <person name="Gardner A.V."/>
            <person name="Bailey M.E."/>
            <person name="Deus L.M."/>
            <person name="Earl A.S."/>
            <person name="Gibby P.D."/>
            <person name="Hartmann K.A."/>
            <person name="Liu J.E."/>
            <person name="Manci A.M."/>
            <person name="Nielsen D.A."/>
            <person name="Solomon M.B."/>
            <person name="Breakwell D.P."/>
            <person name="Burnett S.H."/>
            <person name="Grose J.H."/>
        </authorList>
    </citation>
    <scope>NUCLEOTIDE SEQUENCE [LARGE SCALE GENOMIC DNA]</scope>
    <source>
        <strain evidence="3 4">16</strain>
    </source>
</reference>
<organism evidence="3 4">
    <name type="scientific">Prosthecodimorpha hirschii</name>
    <dbReference type="NCBI Taxonomy" id="665126"/>
    <lineage>
        <taxon>Bacteria</taxon>
        <taxon>Pseudomonadati</taxon>
        <taxon>Pseudomonadota</taxon>
        <taxon>Alphaproteobacteria</taxon>
        <taxon>Hyphomicrobiales</taxon>
        <taxon>Ancalomicrobiaceae</taxon>
        <taxon>Prosthecodimorpha</taxon>
    </lineage>
</organism>
<dbReference type="EMBL" id="LJYW01000001">
    <property type="protein sequence ID" value="KPL54858.1"/>
    <property type="molecule type" value="Genomic_DNA"/>
</dbReference>
<dbReference type="AlphaFoldDB" id="A0A0P6W6U4"/>